<dbReference type="AlphaFoldDB" id="W9RJF0"/>
<sequence length="578" mass="63852">MDDPSPSSSSPSQSLESFLHLQSSACVPTEVPNNAVNEGNAAAAAAISDISDPIVGNPPPFAVPTEENPDIPVKKGKKKTRKRVLKESSATASSSSPSSSSPSLGPYQRGARVACKRRSARVSFGPARRNPVADSISFRLGMSIAAFVAQILENKDALGERMSADHLALDFGDTFDSFVSNFEKSFRSTFRTLKLIQESTIIKRDNCLNHLNLKQSISGVAHDFGDCVYRGSASSSGIESCHSEELFRPNATEDQISHSAAVEQSEVTDSASLELALHGQRNELAFVSRSPFESVNNRPMLSTMEKSVIEQTRSNDLKIVELGIAMKNLKLKETQLALNFDSNNLGRSKLAMGASKASFKAEKFKTQLEDARYAELRKRCIDCLVAGLFLMAASLLYGAYVFSHQKITEVTASCTPSSKARIQVLVDPETHGFNQFRDRDTQLSVPSFDQKAVRFRNDSVNCLFNHPAVIIFERDNANYFYSFVFGIVLWSRWQGLREYMGRERIRLASILGDPLLASFDLQCLDISIILDTTWTTDCLSRNETRCKISILDPQSHVLWDSVLLSAIALRSSSFREPW</sequence>
<dbReference type="InterPro" id="IPR044708">
    <property type="entry name" value="CPR5"/>
</dbReference>
<reference evidence="3" key="1">
    <citation type="submission" date="2013-01" db="EMBL/GenBank/DDBJ databases">
        <title>Draft Genome Sequence of a Mulberry Tree, Morus notabilis C.K. Schneid.</title>
        <authorList>
            <person name="He N."/>
            <person name="Zhao S."/>
        </authorList>
    </citation>
    <scope>NUCLEOTIDE SEQUENCE</scope>
</reference>
<dbReference type="GO" id="GO:0010090">
    <property type="term" value="P:trichome morphogenesis"/>
    <property type="evidence" value="ECO:0007669"/>
    <property type="project" value="InterPro"/>
</dbReference>
<dbReference type="PANTHER" id="PTHR35322:SF2">
    <property type="entry name" value="PROTEIN CPR-5"/>
    <property type="match status" value="1"/>
</dbReference>
<name>W9RJF0_9ROSA</name>
<evidence type="ECO:0000256" key="1">
    <source>
        <dbReference type="SAM" id="MobiDB-lite"/>
    </source>
</evidence>
<dbReference type="GO" id="GO:0010150">
    <property type="term" value="P:leaf senescence"/>
    <property type="evidence" value="ECO:0007669"/>
    <property type="project" value="InterPro"/>
</dbReference>
<accession>W9RJF0</accession>
<dbReference type="Proteomes" id="UP000030645">
    <property type="component" value="Unassembled WGS sequence"/>
</dbReference>
<feature type="compositionally biased region" description="Low complexity" evidence="1">
    <location>
        <begin position="88"/>
        <end position="103"/>
    </location>
</feature>
<dbReference type="EMBL" id="KE344827">
    <property type="protein sequence ID" value="EXB80824.1"/>
    <property type="molecule type" value="Genomic_DNA"/>
</dbReference>
<evidence type="ECO:0000313" key="3">
    <source>
        <dbReference type="Proteomes" id="UP000030645"/>
    </source>
</evidence>
<evidence type="ECO:0000313" key="2">
    <source>
        <dbReference type="EMBL" id="EXB80824.1"/>
    </source>
</evidence>
<feature type="compositionally biased region" description="Basic residues" evidence="1">
    <location>
        <begin position="74"/>
        <end position="84"/>
    </location>
</feature>
<feature type="compositionally biased region" description="Low complexity" evidence="1">
    <location>
        <begin position="1"/>
        <end position="14"/>
    </location>
</feature>
<dbReference type="eggNOG" id="ENOG502QU8R">
    <property type="taxonomic scope" value="Eukaryota"/>
</dbReference>
<dbReference type="PANTHER" id="PTHR35322">
    <property type="entry name" value="PROTEIN CPR-5"/>
    <property type="match status" value="1"/>
</dbReference>
<feature type="region of interest" description="Disordered" evidence="1">
    <location>
        <begin position="50"/>
        <end position="110"/>
    </location>
</feature>
<organism evidence="2 3">
    <name type="scientific">Morus notabilis</name>
    <dbReference type="NCBI Taxonomy" id="981085"/>
    <lineage>
        <taxon>Eukaryota</taxon>
        <taxon>Viridiplantae</taxon>
        <taxon>Streptophyta</taxon>
        <taxon>Embryophyta</taxon>
        <taxon>Tracheophyta</taxon>
        <taxon>Spermatophyta</taxon>
        <taxon>Magnoliopsida</taxon>
        <taxon>eudicotyledons</taxon>
        <taxon>Gunneridae</taxon>
        <taxon>Pentapetalae</taxon>
        <taxon>rosids</taxon>
        <taxon>fabids</taxon>
        <taxon>Rosales</taxon>
        <taxon>Moraceae</taxon>
        <taxon>Moreae</taxon>
        <taxon>Morus</taxon>
    </lineage>
</organism>
<keyword evidence="3" id="KW-1185">Reference proteome</keyword>
<dbReference type="STRING" id="981085.W9RJF0"/>
<protein>
    <submittedName>
        <fullName evidence="2">Uncharacterized protein</fullName>
    </submittedName>
</protein>
<gene>
    <name evidence="2" type="ORF">L484_020079</name>
</gene>
<proteinExistence type="predicted"/>
<feature type="region of interest" description="Disordered" evidence="1">
    <location>
        <begin position="1"/>
        <end position="21"/>
    </location>
</feature>
<dbReference type="GO" id="GO:0006952">
    <property type="term" value="P:defense response"/>
    <property type="evidence" value="ECO:0007669"/>
    <property type="project" value="InterPro"/>
</dbReference>